<dbReference type="Pfam" id="PF00069">
    <property type="entry name" value="Pkinase"/>
    <property type="match status" value="1"/>
</dbReference>
<keyword evidence="2" id="KW-0808">Transferase</keyword>
<evidence type="ECO:0000259" key="7">
    <source>
        <dbReference type="PROSITE" id="PS50011"/>
    </source>
</evidence>
<dbReference type="PROSITE" id="PS00108">
    <property type="entry name" value="PROTEIN_KINASE_ST"/>
    <property type="match status" value="1"/>
</dbReference>
<dbReference type="InterPro" id="IPR011009">
    <property type="entry name" value="Kinase-like_dom_sf"/>
</dbReference>
<protein>
    <submittedName>
        <fullName evidence="8">Unannotated protein</fullName>
    </submittedName>
</protein>
<reference evidence="8" key="1">
    <citation type="submission" date="2020-05" db="EMBL/GenBank/DDBJ databases">
        <authorList>
            <person name="Chiriac C."/>
            <person name="Salcher M."/>
            <person name="Ghai R."/>
            <person name="Kavagutti S V."/>
        </authorList>
    </citation>
    <scope>NUCLEOTIDE SEQUENCE</scope>
</reference>
<proteinExistence type="predicted"/>
<organism evidence="8">
    <name type="scientific">freshwater metagenome</name>
    <dbReference type="NCBI Taxonomy" id="449393"/>
    <lineage>
        <taxon>unclassified sequences</taxon>
        <taxon>metagenomes</taxon>
        <taxon>ecological metagenomes</taxon>
    </lineage>
</organism>
<accession>A0A6J7ATK7</accession>
<keyword evidence="6" id="KW-0472">Membrane</keyword>
<keyword evidence="5" id="KW-0067">ATP-binding</keyword>
<dbReference type="PROSITE" id="PS50011">
    <property type="entry name" value="PROTEIN_KINASE_DOM"/>
    <property type="match status" value="1"/>
</dbReference>
<sequence length="496" mass="53196">MVDTPLQNPLDIRAGRRLAMRYRLDHLIANGGMATVWLATDEQLRRPVAVKLLHRHLSDPVSVERFRGEGKLAAQLSHPNIVAIYDTFHDHGIDGIVLEYVDGTTLRDRLDTGPPLAPVEAIAIAQHVADALAEAHRRGLVHRDIKPANILLASRGAVKVTDFGIAKLLDSLDLTQPGMLVGTAKYLAPEQVTGEAVDGRGDVYALGVVLYEMLTGVAPFVGDTDAAIALARLQLPAPPVRRHRTDLHHDLEALVDRMLDRWPARRPDMADISTTLAATASTATFAPAPTRRADHRESRPRRVPLALIVLGVIVVGALALAAALVGRTDAGRGLIDKLGIGDRSPNASSVAIPLDTATLTSFDPDSDDGVENNDLLRFLRDGNVQTVWTTELYATRTFGGLKSGLGVVIDLGRSTTISELDVTGSSSGWKAAVYMADSAPDLVDSWGKAVARHGPIDGAARFTFAPTQGRTVMLWITDLGDAARVRIGELSLRAPA</sequence>
<dbReference type="FunFam" id="1.10.510.10:FF:000021">
    <property type="entry name" value="Serine/threonine protein kinase"/>
    <property type="match status" value="1"/>
</dbReference>
<feature type="transmembrane region" description="Helical" evidence="6">
    <location>
        <begin position="305"/>
        <end position="325"/>
    </location>
</feature>
<dbReference type="Gene3D" id="3.30.200.20">
    <property type="entry name" value="Phosphorylase Kinase, domain 1"/>
    <property type="match status" value="1"/>
</dbReference>
<evidence type="ECO:0000256" key="6">
    <source>
        <dbReference type="SAM" id="Phobius"/>
    </source>
</evidence>
<dbReference type="SMART" id="SM00220">
    <property type="entry name" value="S_TKc"/>
    <property type="match status" value="1"/>
</dbReference>
<dbReference type="InterPro" id="IPR008271">
    <property type="entry name" value="Ser/Thr_kinase_AS"/>
</dbReference>
<evidence type="ECO:0000313" key="8">
    <source>
        <dbReference type="EMBL" id="CAB4836040.1"/>
    </source>
</evidence>
<evidence type="ECO:0000256" key="4">
    <source>
        <dbReference type="ARBA" id="ARBA00022777"/>
    </source>
</evidence>
<dbReference type="InterPro" id="IPR000719">
    <property type="entry name" value="Prot_kinase_dom"/>
</dbReference>
<dbReference type="CDD" id="cd14014">
    <property type="entry name" value="STKc_PknB_like"/>
    <property type="match status" value="1"/>
</dbReference>
<dbReference type="GO" id="GO:0005524">
    <property type="term" value="F:ATP binding"/>
    <property type="evidence" value="ECO:0007669"/>
    <property type="project" value="UniProtKB-KW"/>
</dbReference>
<evidence type="ECO:0000256" key="5">
    <source>
        <dbReference type="ARBA" id="ARBA00022840"/>
    </source>
</evidence>
<keyword evidence="3" id="KW-0547">Nucleotide-binding</keyword>
<keyword evidence="6" id="KW-0812">Transmembrane</keyword>
<name>A0A6J7ATK7_9ZZZZ</name>
<dbReference type="Gene3D" id="2.60.120.260">
    <property type="entry name" value="Galactose-binding domain-like"/>
    <property type="match status" value="1"/>
</dbReference>
<dbReference type="GO" id="GO:0004674">
    <property type="term" value="F:protein serine/threonine kinase activity"/>
    <property type="evidence" value="ECO:0007669"/>
    <property type="project" value="UniProtKB-KW"/>
</dbReference>
<evidence type="ECO:0000256" key="2">
    <source>
        <dbReference type="ARBA" id="ARBA00022679"/>
    </source>
</evidence>
<keyword evidence="6" id="KW-1133">Transmembrane helix</keyword>
<keyword evidence="4" id="KW-0418">Kinase</keyword>
<dbReference type="SUPFAM" id="SSF56112">
    <property type="entry name" value="Protein kinase-like (PK-like)"/>
    <property type="match status" value="1"/>
</dbReference>
<evidence type="ECO:0000256" key="1">
    <source>
        <dbReference type="ARBA" id="ARBA00022527"/>
    </source>
</evidence>
<evidence type="ECO:0000256" key="3">
    <source>
        <dbReference type="ARBA" id="ARBA00022741"/>
    </source>
</evidence>
<feature type="domain" description="Protein kinase" evidence="7">
    <location>
        <begin position="22"/>
        <end position="285"/>
    </location>
</feature>
<dbReference type="EMBL" id="CAFABA010000156">
    <property type="protein sequence ID" value="CAB4836040.1"/>
    <property type="molecule type" value="Genomic_DNA"/>
</dbReference>
<gene>
    <name evidence="8" type="ORF">UFOPK3139_02731</name>
</gene>
<dbReference type="Gene3D" id="1.10.510.10">
    <property type="entry name" value="Transferase(Phosphotransferase) domain 1"/>
    <property type="match status" value="1"/>
</dbReference>
<dbReference type="AlphaFoldDB" id="A0A6J7ATK7"/>
<dbReference type="PANTHER" id="PTHR43289">
    <property type="entry name" value="MITOGEN-ACTIVATED PROTEIN KINASE KINASE KINASE 20-RELATED"/>
    <property type="match status" value="1"/>
</dbReference>
<dbReference type="PANTHER" id="PTHR43289:SF6">
    <property type="entry name" value="SERINE_THREONINE-PROTEIN KINASE NEKL-3"/>
    <property type="match status" value="1"/>
</dbReference>
<keyword evidence="1" id="KW-0723">Serine/threonine-protein kinase</keyword>